<dbReference type="AlphaFoldDB" id="A0A1G9ZCP3"/>
<reference evidence="7 8" key="1">
    <citation type="submission" date="2016-10" db="EMBL/GenBank/DDBJ databases">
        <authorList>
            <person name="de Groot N.N."/>
        </authorList>
    </citation>
    <scope>NUCLEOTIDE SEQUENCE [LARGE SCALE GENOMIC DNA]</scope>
    <source>
        <strain evidence="7 8">DSM 1736</strain>
    </source>
</reference>
<dbReference type="PANTHER" id="PTHR30563">
    <property type="entry name" value="DNA RECOMBINATION PROTEIN RMUC"/>
    <property type="match status" value="1"/>
</dbReference>
<keyword evidence="4" id="KW-0233">DNA recombination</keyword>
<dbReference type="GO" id="GO:0006310">
    <property type="term" value="P:DNA recombination"/>
    <property type="evidence" value="ECO:0007669"/>
    <property type="project" value="UniProtKB-KW"/>
</dbReference>
<dbReference type="Proteomes" id="UP000214880">
    <property type="component" value="Unassembled WGS sequence"/>
</dbReference>
<sequence>MDIFIVMMTGLNLVSVIGLSILVMRVLKRRKDLSVTLYGIERSLERMEKSLQEELAKSRAENGVNARGLRDELANALNRFNESVLSRLNENAALQLSQLESFAKQLGQLTQRNEQRMDKLRDAVEGQLKAIQQDNTRKLDEMRKTVDEKLNDTLEKRLGESFRLVSERLELVHKGLGEMQSLALGVGDLKRVLTNVKTRGIWGEMQLGNILEQVLTVEQYAQNVVTRPGGNERVEYAIKLPGRDKEGSIVWLPIDAKFPQEDYQRLQDAQEQGDFAAAEETAKALENRIKAEAKDIAAKYICVPDTTDFAILFLPIEGLYAEVLRRPGLCDILMREYKVIVTGPTTLAALLNSLQMGFRTLAIEKRSSEVWGILGAVKSEFGKFGILLDKTHKKLQEASNSIDNAARKSRTIQRKLKDVQELPQEQAVNILGASGIGETFADEE</sequence>
<name>A0A1G9ZCP3_9FIRM</name>
<feature type="transmembrane region" description="Helical" evidence="6">
    <location>
        <begin position="6"/>
        <end position="27"/>
    </location>
</feature>
<evidence type="ECO:0000256" key="2">
    <source>
        <dbReference type="ARBA" id="ARBA00009840"/>
    </source>
</evidence>
<dbReference type="PANTHER" id="PTHR30563:SF0">
    <property type="entry name" value="DNA RECOMBINATION PROTEIN RMUC"/>
    <property type="match status" value="1"/>
</dbReference>
<dbReference type="OrthoDB" id="370725at2"/>
<dbReference type="InterPro" id="IPR003798">
    <property type="entry name" value="DNA_recombination_RmuC"/>
</dbReference>
<protein>
    <submittedName>
        <fullName evidence="7">DNA recombination protein RmuC</fullName>
    </submittedName>
</protein>
<accession>A0A1G9ZCP3</accession>
<evidence type="ECO:0000256" key="4">
    <source>
        <dbReference type="ARBA" id="ARBA00023172"/>
    </source>
</evidence>
<dbReference type="RefSeq" id="WP_092074883.1">
    <property type="nucleotide sequence ID" value="NZ_FNHB01000014.1"/>
</dbReference>
<gene>
    <name evidence="7" type="ORF">SAMN04488502_11416</name>
</gene>
<dbReference type="Pfam" id="PF02646">
    <property type="entry name" value="RmuC"/>
    <property type="match status" value="1"/>
</dbReference>
<keyword evidence="6" id="KW-0472">Membrane</keyword>
<comment type="similarity">
    <text evidence="2">Belongs to the RmuC family.</text>
</comment>
<keyword evidence="6" id="KW-0812">Transmembrane</keyword>
<keyword evidence="6" id="KW-1133">Transmembrane helix</keyword>
<dbReference type="STRING" id="146817.SAMN04488502_11416"/>
<keyword evidence="8" id="KW-1185">Reference proteome</keyword>
<proteinExistence type="inferred from homology"/>
<keyword evidence="3 5" id="KW-0175">Coiled coil</keyword>
<evidence type="ECO:0000256" key="1">
    <source>
        <dbReference type="ARBA" id="ARBA00003416"/>
    </source>
</evidence>
<comment type="function">
    <text evidence="1">Involved in DNA recombination.</text>
</comment>
<evidence type="ECO:0000313" key="7">
    <source>
        <dbReference type="EMBL" id="SDN19230.1"/>
    </source>
</evidence>
<organism evidence="7 8">
    <name type="scientific">Dendrosporobacter quercicolus</name>
    <dbReference type="NCBI Taxonomy" id="146817"/>
    <lineage>
        <taxon>Bacteria</taxon>
        <taxon>Bacillati</taxon>
        <taxon>Bacillota</taxon>
        <taxon>Negativicutes</taxon>
        <taxon>Selenomonadales</taxon>
        <taxon>Sporomusaceae</taxon>
        <taxon>Dendrosporobacter</taxon>
    </lineage>
</organism>
<feature type="coiled-coil region" evidence="5">
    <location>
        <begin position="388"/>
        <end position="422"/>
    </location>
</feature>
<dbReference type="EMBL" id="FNHB01000014">
    <property type="protein sequence ID" value="SDN19230.1"/>
    <property type="molecule type" value="Genomic_DNA"/>
</dbReference>
<evidence type="ECO:0000313" key="8">
    <source>
        <dbReference type="Proteomes" id="UP000214880"/>
    </source>
</evidence>
<evidence type="ECO:0000256" key="6">
    <source>
        <dbReference type="SAM" id="Phobius"/>
    </source>
</evidence>
<evidence type="ECO:0000256" key="3">
    <source>
        <dbReference type="ARBA" id="ARBA00023054"/>
    </source>
</evidence>
<evidence type="ECO:0000256" key="5">
    <source>
        <dbReference type="SAM" id="Coils"/>
    </source>
</evidence>